<sequence>MITKMTISPSVTAKKLKIGQLRKVHHIAFNVKDMEASRHFYGEILGLEELKGEKIPSTLKELVAQGKVANFITPDGTVIDLFWEPDLNPPDDNPEIAFTRANHLAFDIAPECFDFALEVLQSQGITIASGPVTRPTGRGVYFYDPDGFIVEIRCDPAF</sequence>
<name>B0JIT5_MICAN</name>
<evidence type="ECO:0000313" key="4">
    <source>
        <dbReference type="Proteomes" id="UP000001510"/>
    </source>
</evidence>
<dbReference type="PROSITE" id="PS51819">
    <property type="entry name" value="VOC"/>
    <property type="match status" value="1"/>
</dbReference>
<dbReference type="KEGG" id="mar:MAE_58210"/>
<keyword evidence="3" id="KW-0560">Oxidoreductase</keyword>
<dbReference type="PANTHER" id="PTHR36113:SF1">
    <property type="entry name" value="GLYOXALASE_BLEOMYCIN RESISTANCE PROTEIN_DIOXYGENASE"/>
    <property type="match status" value="1"/>
</dbReference>
<keyword evidence="3" id="KW-0223">Dioxygenase</keyword>
<dbReference type="GO" id="GO:0004462">
    <property type="term" value="F:lactoylglutathione lyase activity"/>
    <property type="evidence" value="ECO:0007669"/>
    <property type="project" value="InterPro"/>
</dbReference>
<dbReference type="PROSITE" id="PS00934">
    <property type="entry name" value="GLYOXALASE_I_1"/>
    <property type="match status" value="1"/>
</dbReference>
<dbReference type="CDD" id="cd06587">
    <property type="entry name" value="VOC"/>
    <property type="match status" value="1"/>
</dbReference>
<organism evidence="3 4">
    <name type="scientific">Microcystis aeruginosa (strain NIES-843 / IAM M-2473)</name>
    <dbReference type="NCBI Taxonomy" id="449447"/>
    <lineage>
        <taxon>Bacteria</taxon>
        <taxon>Bacillati</taxon>
        <taxon>Cyanobacteriota</taxon>
        <taxon>Cyanophyceae</taxon>
        <taxon>Oscillatoriophycideae</taxon>
        <taxon>Chroococcales</taxon>
        <taxon>Microcystaceae</taxon>
        <taxon>Microcystis</taxon>
    </lineage>
</organism>
<dbReference type="HOGENOM" id="CLU_139819_0_0_3"/>
<proteinExistence type="predicted"/>
<keyword evidence="4" id="KW-1185">Reference proteome</keyword>
<reference evidence="3 4" key="1">
    <citation type="journal article" date="2007" name="DNA Res.">
        <title>Complete genomic structure of the bloom-forming toxic cyanobacterium Microcystis aeruginosa NIES-843.</title>
        <authorList>
            <person name="Kaneko T."/>
            <person name="Nakajima N."/>
            <person name="Okamoto S."/>
            <person name="Suzuki I."/>
            <person name="Tanabe Y."/>
            <person name="Tamaoki M."/>
            <person name="Nakamura Y."/>
            <person name="Kasai F."/>
            <person name="Watanabe A."/>
            <person name="Kawashima K."/>
            <person name="Kishida Y."/>
            <person name="Ono A."/>
            <person name="Shimizu Y."/>
            <person name="Takahashi C."/>
            <person name="Minami C."/>
            <person name="Fujishiro T."/>
            <person name="Kohara M."/>
            <person name="Katoh M."/>
            <person name="Nakazaki N."/>
            <person name="Nakayama S."/>
            <person name="Yamada M."/>
            <person name="Tabata S."/>
            <person name="Watanabe M.M."/>
        </authorList>
    </citation>
    <scope>NUCLEOTIDE SEQUENCE [LARGE SCALE GENOMIC DNA]</scope>
    <source>
        <strain evidence="4">NIES-843 / IAM M-247</strain>
    </source>
</reference>
<evidence type="ECO:0000256" key="1">
    <source>
        <dbReference type="ARBA" id="ARBA00022723"/>
    </source>
</evidence>
<dbReference type="EMBL" id="AP009552">
    <property type="protein sequence ID" value="BAG05643.1"/>
    <property type="molecule type" value="Genomic_DNA"/>
</dbReference>
<keyword evidence="1" id="KW-0479">Metal-binding</keyword>
<dbReference type="Pfam" id="PF00903">
    <property type="entry name" value="Glyoxalase"/>
    <property type="match status" value="1"/>
</dbReference>
<accession>B0JIT5</accession>
<evidence type="ECO:0000259" key="2">
    <source>
        <dbReference type="PROSITE" id="PS51819"/>
    </source>
</evidence>
<dbReference type="PANTHER" id="PTHR36113">
    <property type="entry name" value="LYASE, PUTATIVE-RELATED-RELATED"/>
    <property type="match status" value="1"/>
</dbReference>
<dbReference type="GO" id="GO:0051213">
    <property type="term" value="F:dioxygenase activity"/>
    <property type="evidence" value="ECO:0007669"/>
    <property type="project" value="UniProtKB-KW"/>
</dbReference>
<evidence type="ECO:0000313" key="3">
    <source>
        <dbReference type="EMBL" id="BAG05643.1"/>
    </source>
</evidence>
<dbReference type="InterPro" id="IPR029068">
    <property type="entry name" value="Glyas_Bleomycin-R_OHBP_Dase"/>
</dbReference>
<dbReference type="STRING" id="449447.MAE_58210"/>
<dbReference type="eggNOG" id="COG0346">
    <property type="taxonomic scope" value="Bacteria"/>
</dbReference>
<dbReference type="PaxDb" id="449447-MAE_58210"/>
<dbReference type="InterPro" id="IPR051332">
    <property type="entry name" value="Fosfomycin_Res_Enzymes"/>
</dbReference>
<dbReference type="Proteomes" id="UP000001510">
    <property type="component" value="Chromosome"/>
</dbReference>
<dbReference type="GO" id="GO:0046872">
    <property type="term" value="F:metal ion binding"/>
    <property type="evidence" value="ECO:0007669"/>
    <property type="project" value="UniProtKB-KW"/>
</dbReference>
<dbReference type="AlphaFoldDB" id="B0JIT5"/>
<protein>
    <submittedName>
        <fullName evidence="3">Glyoxalase/bleomycin resistance protein/dioxygenase</fullName>
    </submittedName>
</protein>
<dbReference type="InterPro" id="IPR037523">
    <property type="entry name" value="VOC_core"/>
</dbReference>
<feature type="domain" description="VOC" evidence="2">
    <location>
        <begin position="23"/>
        <end position="155"/>
    </location>
</feature>
<gene>
    <name evidence="3" type="ordered locus">MAE_58210</name>
</gene>
<dbReference type="EnsemblBacteria" id="BAG05643">
    <property type="protein sequence ID" value="BAG05643"/>
    <property type="gene ID" value="MAE_58210"/>
</dbReference>
<dbReference type="SUPFAM" id="SSF54593">
    <property type="entry name" value="Glyoxalase/Bleomycin resistance protein/Dihydroxybiphenyl dioxygenase"/>
    <property type="match status" value="1"/>
</dbReference>
<dbReference type="InterPro" id="IPR004360">
    <property type="entry name" value="Glyas_Fos-R_dOase_dom"/>
</dbReference>
<dbReference type="InterPro" id="IPR018146">
    <property type="entry name" value="Glyoxalase_1_CS"/>
</dbReference>
<dbReference type="Gene3D" id="3.10.180.10">
    <property type="entry name" value="2,3-Dihydroxybiphenyl 1,2-Dioxygenase, domain 1"/>
    <property type="match status" value="1"/>
</dbReference>